<evidence type="ECO:0000313" key="2">
    <source>
        <dbReference type="Proteomes" id="UP000789920"/>
    </source>
</evidence>
<keyword evidence="2" id="KW-1185">Reference proteome</keyword>
<comment type="caution">
    <text evidence="1">The sequence shown here is derived from an EMBL/GenBank/DDBJ whole genome shotgun (WGS) entry which is preliminary data.</text>
</comment>
<accession>A0ACA9SCT6</accession>
<evidence type="ECO:0000313" key="1">
    <source>
        <dbReference type="EMBL" id="CAG8833967.1"/>
    </source>
</evidence>
<protein>
    <submittedName>
        <fullName evidence="1">19283_t:CDS:1</fullName>
    </submittedName>
</protein>
<organism evidence="1 2">
    <name type="scientific">Racocetra persica</name>
    <dbReference type="NCBI Taxonomy" id="160502"/>
    <lineage>
        <taxon>Eukaryota</taxon>
        <taxon>Fungi</taxon>
        <taxon>Fungi incertae sedis</taxon>
        <taxon>Mucoromycota</taxon>
        <taxon>Glomeromycotina</taxon>
        <taxon>Glomeromycetes</taxon>
        <taxon>Diversisporales</taxon>
        <taxon>Gigasporaceae</taxon>
        <taxon>Racocetra</taxon>
    </lineage>
</organism>
<reference evidence="1" key="1">
    <citation type="submission" date="2021-06" db="EMBL/GenBank/DDBJ databases">
        <authorList>
            <person name="Kallberg Y."/>
            <person name="Tangrot J."/>
            <person name="Rosling A."/>
        </authorList>
    </citation>
    <scope>NUCLEOTIDE SEQUENCE</scope>
    <source>
        <strain evidence="1">MA461A</strain>
    </source>
</reference>
<gene>
    <name evidence="1" type="ORF">RPERSI_LOCUS29026</name>
</gene>
<feature type="non-terminal residue" evidence="1">
    <location>
        <position position="1"/>
    </location>
</feature>
<name>A0ACA9SCT6_9GLOM</name>
<feature type="non-terminal residue" evidence="1">
    <location>
        <position position="100"/>
    </location>
</feature>
<proteinExistence type="predicted"/>
<dbReference type="EMBL" id="CAJVQC010107865">
    <property type="protein sequence ID" value="CAG8833967.1"/>
    <property type="molecule type" value="Genomic_DNA"/>
</dbReference>
<dbReference type="Proteomes" id="UP000789920">
    <property type="component" value="Unassembled WGS sequence"/>
</dbReference>
<sequence length="100" mass="11549">SILLNQNINFTYNPLSDQDTNLSINMRDTNNLLSDQDINLPDNLLPDQDTNFSENLLLNQETDLPDNISNQENECEELPENEDIQELVIYVGLLFENWGH</sequence>